<dbReference type="PANTHER" id="PTHR37539">
    <property type="entry name" value="SECRETED PROTEIN-RELATED"/>
    <property type="match status" value="1"/>
</dbReference>
<feature type="domain" description="ER-bound oxygenase mpaB/mpaB'/Rubber oxygenase catalytic" evidence="1">
    <location>
        <begin position="119"/>
        <end position="313"/>
    </location>
</feature>
<name>A0ABS6Z7P7_9ACTN</name>
<dbReference type="PANTHER" id="PTHR37539:SF1">
    <property type="entry name" value="ER-BOUND OXYGENASE MPAB_MPAB'_RUBBER OXYGENASE CATALYTIC DOMAIN-CONTAINING PROTEIN"/>
    <property type="match status" value="1"/>
</dbReference>
<accession>A0ABS6Z7P7</accession>
<dbReference type="Pfam" id="PF09995">
    <property type="entry name" value="MPAB_Lcp_cat"/>
    <property type="match status" value="1"/>
</dbReference>
<dbReference type="EMBL" id="WTFF01000122">
    <property type="protein sequence ID" value="MBW5483772.1"/>
    <property type="molecule type" value="Genomic_DNA"/>
</dbReference>
<reference evidence="2 3" key="1">
    <citation type="submission" date="2019-12" db="EMBL/GenBank/DDBJ databases">
        <title>Genome sequence of Streptomyces bambusae.</title>
        <authorList>
            <person name="Bansal K."/>
            <person name="Choksket S."/>
            <person name="Korpole S."/>
            <person name="Patil P.B."/>
        </authorList>
    </citation>
    <scope>NUCLEOTIDE SEQUENCE [LARGE SCALE GENOMIC DNA]</scope>
    <source>
        <strain evidence="2 3">SK60</strain>
    </source>
</reference>
<gene>
    <name evidence="2" type="ORF">GPJ59_18240</name>
</gene>
<organism evidence="2 3">
    <name type="scientific">Streptomyces bambusae</name>
    <dbReference type="NCBI Taxonomy" id="1550616"/>
    <lineage>
        <taxon>Bacteria</taxon>
        <taxon>Bacillati</taxon>
        <taxon>Actinomycetota</taxon>
        <taxon>Actinomycetes</taxon>
        <taxon>Kitasatosporales</taxon>
        <taxon>Streptomycetaceae</taxon>
        <taxon>Streptomyces</taxon>
    </lineage>
</organism>
<protein>
    <submittedName>
        <fullName evidence="2">DUF2236 domain-containing protein</fullName>
    </submittedName>
</protein>
<comment type="caution">
    <text evidence="2">The sequence shown here is derived from an EMBL/GenBank/DDBJ whole genome shotgun (WGS) entry which is preliminary data.</text>
</comment>
<sequence>MPSSPWTDELLDPKRKTGDPLADRAIEEIYVQGREEEVREALGTLGRNAGPVPDGLPDRLREYFAASEVLPPWTDPALVRRGQGLLGRYQGHITTNLLCASLPLCYACGNGAQALNLSTRLTEGVFRRLMETAQFVVDVLDTGGLDPAGRGIRSAQTIRLLHATMRYHLSRHESWDTAWGVPVNQEDMAGTLLSFSVVIPKGLAKLGVELPTADRDAFFHTWRVVGHVLGIEERLNPERFDDGAALMDAILERQQQPSEAGTRLTKGVLDFIRECLPGPMFAGVGPSLIRHLAGDHAADIVSVPPADLTKLALQATNPLSFGYGRTGDTVPLLAKASNELGLAVFKQGLLLTNKGRRYRWQVPTGLTPAT</sequence>
<keyword evidence="3" id="KW-1185">Reference proteome</keyword>
<evidence type="ECO:0000313" key="3">
    <source>
        <dbReference type="Proteomes" id="UP000812013"/>
    </source>
</evidence>
<dbReference type="InterPro" id="IPR018713">
    <property type="entry name" value="MPAB/Lcp_cat_dom"/>
</dbReference>
<evidence type="ECO:0000313" key="2">
    <source>
        <dbReference type="EMBL" id="MBW5483772.1"/>
    </source>
</evidence>
<dbReference type="RefSeq" id="WP_219668256.1">
    <property type="nucleotide sequence ID" value="NZ_WTFF01000122.1"/>
</dbReference>
<proteinExistence type="predicted"/>
<dbReference type="Proteomes" id="UP000812013">
    <property type="component" value="Unassembled WGS sequence"/>
</dbReference>
<evidence type="ECO:0000259" key="1">
    <source>
        <dbReference type="Pfam" id="PF09995"/>
    </source>
</evidence>
<dbReference type="InterPro" id="IPR037473">
    <property type="entry name" value="Lcp-like"/>
</dbReference>